<comment type="function">
    <text evidence="11 12">Phosphorylation of dTMP to form dTDP in both de novo and salvage pathways of dTTP synthesis.</text>
</comment>
<dbReference type="CDD" id="cd01672">
    <property type="entry name" value="TMPK"/>
    <property type="match status" value="1"/>
</dbReference>
<dbReference type="HOGENOM" id="CLU_049131_0_0_5"/>
<dbReference type="KEGG" id="acr:Acry_0970"/>
<evidence type="ECO:0000256" key="5">
    <source>
        <dbReference type="ARBA" id="ARBA00022727"/>
    </source>
</evidence>
<reference evidence="14 15" key="1">
    <citation type="submission" date="2007-05" db="EMBL/GenBank/DDBJ databases">
        <title>Complete sequence of chromosome of Acidiphilium cryptum JF-5.</title>
        <authorList>
            <consortium name="US DOE Joint Genome Institute"/>
            <person name="Copeland A."/>
            <person name="Lucas S."/>
            <person name="Lapidus A."/>
            <person name="Barry K."/>
            <person name="Detter J.C."/>
            <person name="Glavina del Rio T."/>
            <person name="Hammon N."/>
            <person name="Israni S."/>
            <person name="Dalin E."/>
            <person name="Tice H."/>
            <person name="Pitluck S."/>
            <person name="Sims D."/>
            <person name="Brettin T."/>
            <person name="Bruce D."/>
            <person name="Han C."/>
            <person name="Schmutz J."/>
            <person name="Larimer F."/>
            <person name="Land M."/>
            <person name="Hauser L."/>
            <person name="Kyrpides N."/>
            <person name="Kim E."/>
            <person name="Magnuson T."/>
            <person name="Richardson P."/>
        </authorList>
    </citation>
    <scope>NUCLEOTIDE SEQUENCE [LARGE SCALE GENOMIC DNA]</scope>
    <source>
        <strain evidence="14 15">JF-5</strain>
    </source>
</reference>
<dbReference type="GO" id="GO:0004798">
    <property type="term" value="F:dTMP kinase activity"/>
    <property type="evidence" value="ECO:0007669"/>
    <property type="project" value="UniProtKB-UniRule"/>
</dbReference>
<name>A5FX56_ACICJ</name>
<keyword evidence="7 12" id="KW-0418">Kinase</keyword>
<dbReference type="FunFam" id="3.40.50.300:FF:000225">
    <property type="entry name" value="Thymidylate kinase"/>
    <property type="match status" value="1"/>
</dbReference>
<dbReference type="Pfam" id="PF02223">
    <property type="entry name" value="Thymidylate_kin"/>
    <property type="match status" value="1"/>
</dbReference>
<dbReference type="Gene3D" id="3.40.50.300">
    <property type="entry name" value="P-loop containing nucleotide triphosphate hydrolases"/>
    <property type="match status" value="1"/>
</dbReference>
<evidence type="ECO:0000256" key="2">
    <source>
        <dbReference type="ARBA" id="ARBA00012980"/>
    </source>
</evidence>
<feature type="binding site" evidence="12">
    <location>
        <begin position="12"/>
        <end position="19"/>
    </location>
    <ligand>
        <name>ATP</name>
        <dbReference type="ChEBI" id="CHEBI:30616"/>
    </ligand>
</feature>
<keyword evidence="8 12" id="KW-0067">ATP-binding</keyword>
<evidence type="ECO:0000256" key="12">
    <source>
        <dbReference type="HAMAP-Rule" id="MF_00165"/>
    </source>
</evidence>
<dbReference type="eggNOG" id="COG0125">
    <property type="taxonomic scope" value="Bacteria"/>
</dbReference>
<proteinExistence type="inferred from homology"/>
<evidence type="ECO:0000256" key="10">
    <source>
        <dbReference type="ARBA" id="ARBA00048743"/>
    </source>
</evidence>
<dbReference type="GO" id="GO:0006227">
    <property type="term" value="P:dUDP biosynthetic process"/>
    <property type="evidence" value="ECO:0007669"/>
    <property type="project" value="TreeGrafter"/>
</dbReference>
<dbReference type="GO" id="GO:0005829">
    <property type="term" value="C:cytosol"/>
    <property type="evidence" value="ECO:0007669"/>
    <property type="project" value="TreeGrafter"/>
</dbReference>
<evidence type="ECO:0000259" key="13">
    <source>
        <dbReference type="Pfam" id="PF02223"/>
    </source>
</evidence>
<evidence type="ECO:0000256" key="11">
    <source>
        <dbReference type="ARBA" id="ARBA00057735"/>
    </source>
</evidence>
<protein>
    <recommendedName>
        <fullName evidence="3 12">Thymidylate kinase</fullName>
        <ecNumber evidence="2 12">2.7.4.9</ecNumber>
    </recommendedName>
    <alternativeName>
        <fullName evidence="9 12">dTMP kinase</fullName>
    </alternativeName>
</protein>
<dbReference type="STRING" id="349163.Acry_0970"/>
<evidence type="ECO:0000313" key="14">
    <source>
        <dbReference type="EMBL" id="ABQ30188.1"/>
    </source>
</evidence>
<comment type="catalytic activity">
    <reaction evidence="10 12">
        <text>dTMP + ATP = dTDP + ADP</text>
        <dbReference type="Rhea" id="RHEA:13517"/>
        <dbReference type="ChEBI" id="CHEBI:30616"/>
        <dbReference type="ChEBI" id="CHEBI:58369"/>
        <dbReference type="ChEBI" id="CHEBI:63528"/>
        <dbReference type="ChEBI" id="CHEBI:456216"/>
        <dbReference type="EC" id="2.7.4.9"/>
    </reaction>
</comment>
<accession>A5FX56</accession>
<dbReference type="PANTHER" id="PTHR10344">
    <property type="entry name" value="THYMIDYLATE KINASE"/>
    <property type="match status" value="1"/>
</dbReference>
<keyword evidence="5 12" id="KW-0545">Nucleotide biosynthesis</keyword>
<evidence type="ECO:0000256" key="9">
    <source>
        <dbReference type="ARBA" id="ARBA00029962"/>
    </source>
</evidence>
<dbReference type="EMBL" id="CP000697">
    <property type="protein sequence ID" value="ABQ30188.1"/>
    <property type="molecule type" value="Genomic_DNA"/>
</dbReference>
<comment type="similarity">
    <text evidence="1 12">Belongs to the thymidylate kinase family.</text>
</comment>
<feature type="domain" description="Thymidylate kinase-like" evidence="13">
    <location>
        <begin position="10"/>
        <end position="195"/>
    </location>
</feature>
<dbReference type="SUPFAM" id="SSF52540">
    <property type="entry name" value="P-loop containing nucleoside triphosphate hydrolases"/>
    <property type="match status" value="1"/>
</dbReference>
<organism evidence="14 15">
    <name type="scientific">Acidiphilium cryptum (strain JF-5)</name>
    <dbReference type="NCBI Taxonomy" id="349163"/>
    <lineage>
        <taxon>Bacteria</taxon>
        <taxon>Pseudomonadati</taxon>
        <taxon>Pseudomonadota</taxon>
        <taxon>Alphaproteobacteria</taxon>
        <taxon>Acetobacterales</taxon>
        <taxon>Acidocellaceae</taxon>
        <taxon>Acidiphilium</taxon>
    </lineage>
</organism>
<keyword evidence="6 12" id="KW-0547">Nucleotide-binding</keyword>
<evidence type="ECO:0000256" key="1">
    <source>
        <dbReference type="ARBA" id="ARBA00009776"/>
    </source>
</evidence>
<dbReference type="PROSITE" id="PS01331">
    <property type="entry name" value="THYMIDYLATE_KINASE"/>
    <property type="match status" value="1"/>
</dbReference>
<dbReference type="RefSeq" id="WP_011941894.1">
    <property type="nucleotide sequence ID" value="NC_009484.1"/>
</dbReference>
<gene>
    <name evidence="12" type="primary">tmk</name>
    <name evidence="14" type="ordered locus">Acry_0970</name>
</gene>
<dbReference type="GO" id="GO:0006235">
    <property type="term" value="P:dTTP biosynthetic process"/>
    <property type="evidence" value="ECO:0007669"/>
    <property type="project" value="UniProtKB-UniRule"/>
</dbReference>
<keyword evidence="15" id="KW-1185">Reference proteome</keyword>
<evidence type="ECO:0000256" key="7">
    <source>
        <dbReference type="ARBA" id="ARBA00022777"/>
    </source>
</evidence>
<dbReference type="EC" id="2.7.4.9" evidence="2 12"/>
<keyword evidence="4 12" id="KW-0808">Transferase</keyword>
<dbReference type="NCBIfam" id="TIGR00041">
    <property type="entry name" value="DTMP_kinase"/>
    <property type="match status" value="1"/>
</dbReference>
<evidence type="ECO:0000313" key="15">
    <source>
        <dbReference type="Proteomes" id="UP000000245"/>
    </source>
</evidence>
<dbReference type="InterPro" id="IPR018095">
    <property type="entry name" value="Thymidylate_kin_CS"/>
</dbReference>
<dbReference type="InterPro" id="IPR039430">
    <property type="entry name" value="Thymidylate_kin-like_dom"/>
</dbReference>
<dbReference type="AlphaFoldDB" id="A5FX56"/>
<dbReference type="GO" id="GO:0005524">
    <property type="term" value="F:ATP binding"/>
    <property type="evidence" value="ECO:0007669"/>
    <property type="project" value="UniProtKB-UniRule"/>
</dbReference>
<evidence type="ECO:0000256" key="8">
    <source>
        <dbReference type="ARBA" id="ARBA00022840"/>
    </source>
</evidence>
<evidence type="ECO:0000256" key="4">
    <source>
        <dbReference type="ARBA" id="ARBA00022679"/>
    </source>
</evidence>
<sequence>MSRQGVFITLEGGEGAGKSTQIARLAARLRAAGHEVLTTREPGGTPGAEAIRALMLDPARHFAPLADTLLVFAARADHVAAIIRPALEHGAVVLCDRFTDSTMAYQGHGLGVDRAAIATLGAMIGATPDLTLILDLPDAIARARLAHRGGAADRYEQFDTGFAIRVADGFRAIAAAEPDRCVLVDAAGGIEDVTETLAGLIRARLGLAIA</sequence>
<dbReference type="GO" id="GO:0006233">
    <property type="term" value="P:dTDP biosynthetic process"/>
    <property type="evidence" value="ECO:0007669"/>
    <property type="project" value="InterPro"/>
</dbReference>
<evidence type="ECO:0000256" key="3">
    <source>
        <dbReference type="ARBA" id="ARBA00017144"/>
    </source>
</evidence>
<dbReference type="InterPro" id="IPR018094">
    <property type="entry name" value="Thymidylate_kinase"/>
</dbReference>
<dbReference type="HAMAP" id="MF_00165">
    <property type="entry name" value="Thymidylate_kinase"/>
    <property type="match status" value="1"/>
</dbReference>
<dbReference type="PANTHER" id="PTHR10344:SF4">
    <property type="entry name" value="UMP-CMP KINASE 2, MITOCHONDRIAL"/>
    <property type="match status" value="1"/>
</dbReference>
<evidence type="ECO:0000256" key="6">
    <source>
        <dbReference type="ARBA" id="ARBA00022741"/>
    </source>
</evidence>
<dbReference type="Proteomes" id="UP000000245">
    <property type="component" value="Chromosome"/>
</dbReference>
<dbReference type="InterPro" id="IPR027417">
    <property type="entry name" value="P-loop_NTPase"/>
</dbReference>